<dbReference type="Proteomes" id="UP000183200">
    <property type="component" value="Unassembled WGS sequence"/>
</dbReference>
<dbReference type="AlphaFoldDB" id="A0A1G9KSA5"/>
<keyword evidence="3" id="KW-1185">Reference proteome</keyword>
<keyword evidence="1" id="KW-0472">Membrane</keyword>
<organism evidence="2 3">
    <name type="scientific">Pedobacter steynii</name>
    <dbReference type="NCBI Taxonomy" id="430522"/>
    <lineage>
        <taxon>Bacteria</taxon>
        <taxon>Pseudomonadati</taxon>
        <taxon>Bacteroidota</taxon>
        <taxon>Sphingobacteriia</taxon>
        <taxon>Sphingobacteriales</taxon>
        <taxon>Sphingobacteriaceae</taxon>
        <taxon>Pedobacter</taxon>
    </lineage>
</organism>
<sequence length="318" mass="36378">MNVVKGLVKLLAIGIFVTLQLVEIEMLSNSVLSYRESHILLMPLIVFLILYRSKLTDLILLLVCVYGIYDFFDSVNKSYVTSMDITGNLRGLPFYESLGRISRRILKIYPLLFYLGTLIALITASYRGRLRAIPLNLVLIFCCLIIAGCQSKPTTLTFPEQDEIFKIWLRDTLDVIKKQPDKIGEGLVKSEFKTGEDSLLFDEIKTYEFSAIEGTENNQILNVIALLKKYDEVPRVDYQLSFVVRKSFSPSMVPKLKSEYLFEIQDIIVRTAESTSEYGYIRGRLSGKELSSSKNDSNQTDGTYDFPWQGHKLVKRKK</sequence>
<dbReference type="EMBL" id="FNGY01000001">
    <property type="protein sequence ID" value="SDL52367.1"/>
    <property type="molecule type" value="Genomic_DNA"/>
</dbReference>
<keyword evidence="1" id="KW-0812">Transmembrane</keyword>
<protein>
    <submittedName>
        <fullName evidence="2">Uncharacterized protein</fullName>
    </submittedName>
</protein>
<keyword evidence="1" id="KW-1133">Transmembrane helix</keyword>
<proteinExistence type="predicted"/>
<feature type="transmembrane region" description="Helical" evidence="1">
    <location>
        <begin position="132"/>
        <end position="149"/>
    </location>
</feature>
<dbReference type="RefSeq" id="WP_074604665.1">
    <property type="nucleotide sequence ID" value="NZ_FNGY01000001.1"/>
</dbReference>
<name>A0A1G9KSA5_9SPHI</name>
<feature type="transmembrane region" description="Helical" evidence="1">
    <location>
        <begin position="7"/>
        <end position="24"/>
    </location>
</feature>
<dbReference type="OrthoDB" id="1495512at2"/>
<accession>A0A1G9KSA5</accession>
<evidence type="ECO:0000313" key="2">
    <source>
        <dbReference type="EMBL" id="SDL52367.1"/>
    </source>
</evidence>
<reference evidence="3" key="1">
    <citation type="submission" date="2016-10" db="EMBL/GenBank/DDBJ databases">
        <authorList>
            <person name="Varghese N."/>
            <person name="Submissions S."/>
        </authorList>
    </citation>
    <scope>NUCLEOTIDE SEQUENCE [LARGE SCALE GENOMIC DNA]</scope>
    <source>
        <strain evidence="3">DSM 19110</strain>
    </source>
</reference>
<evidence type="ECO:0000256" key="1">
    <source>
        <dbReference type="SAM" id="Phobius"/>
    </source>
</evidence>
<evidence type="ECO:0000313" key="3">
    <source>
        <dbReference type="Proteomes" id="UP000183200"/>
    </source>
</evidence>
<feature type="transmembrane region" description="Helical" evidence="1">
    <location>
        <begin position="108"/>
        <end position="126"/>
    </location>
</feature>
<feature type="transmembrane region" description="Helical" evidence="1">
    <location>
        <begin position="44"/>
        <end position="69"/>
    </location>
</feature>
<gene>
    <name evidence="2" type="ORF">SAMN05421820_101658</name>
</gene>